<feature type="region of interest" description="Disordered" evidence="1">
    <location>
        <begin position="203"/>
        <end position="223"/>
    </location>
</feature>
<reference evidence="2 3" key="1">
    <citation type="submission" date="2020-03" db="EMBL/GenBank/DDBJ databases">
        <title>Draft Genome Sequence of Cudoniella acicularis.</title>
        <authorList>
            <person name="Buettner E."/>
            <person name="Kellner H."/>
        </authorList>
    </citation>
    <scope>NUCLEOTIDE SEQUENCE [LARGE SCALE GENOMIC DNA]</scope>
    <source>
        <strain evidence="2 3">DSM 108380</strain>
    </source>
</reference>
<gene>
    <name evidence="2" type="ORF">G7Y89_g5187</name>
</gene>
<evidence type="ECO:0000313" key="2">
    <source>
        <dbReference type="EMBL" id="KAF4632938.1"/>
    </source>
</evidence>
<protein>
    <submittedName>
        <fullName evidence="2">Uncharacterized protein</fullName>
    </submittedName>
</protein>
<sequence>MSSYFGPIGGGEHAGTDLLVVVVWPVTDRLAAKSLLPFAASPPPTFLRYPGTLRTHGAFSTTRLVVKSLAMFGLPNSISGLTGFFLVSQICQRNFQAFLERSWGPNTVGPVKPIRSGVTSRLRMDCGAARLLVRQGSKEKASKADQGGVRAQGTMLGSSIWGRRAQVVALALSPMLELAATAVIAVVAVLLNAVLLPQEPSSFSPISSHSRQAPTSSASPLPARPYLTMSVAVAQDLPRGKGAAIKKLPRSPTS</sequence>
<evidence type="ECO:0000256" key="1">
    <source>
        <dbReference type="SAM" id="MobiDB-lite"/>
    </source>
</evidence>
<organism evidence="2 3">
    <name type="scientific">Cudoniella acicularis</name>
    <dbReference type="NCBI Taxonomy" id="354080"/>
    <lineage>
        <taxon>Eukaryota</taxon>
        <taxon>Fungi</taxon>
        <taxon>Dikarya</taxon>
        <taxon>Ascomycota</taxon>
        <taxon>Pezizomycotina</taxon>
        <taxon>Leotiomycetes</taxon>
        <taxon>Helotiales</taxon>
        <taxon>Tricladiaceae</taxon>
        <taxon>Cudoniella</taxon>
    </lineage>
</organism>
<dbReference type="EMBL" id="JAAMPI010000304">
    <property type="protein sequence ID" value="KAF4632938.1"/>
    <property type="molecule type" value="Genomic_DNA"/>
</dbReference>
<dbReference type="AlphaFoldDB" id="A0A8H4W3L5"/>
<accession>A0A8H4W3L5</accession>
<proteinExistence type="predicted"/>
<keyword evidence="3" id="KW-1185">Reference proteome</keyword>
<dbReference type="Proteomes" id="UP000566819">
    <property type="component" value="Unassembled WGS sequence"/>
</dbReference>
<name>A0A8H4W3L5_9HELO</name>
<comment type="caution">
    <text evidence="2">The sequence shown here is derived from an EMBL/GenBank/DDBJ whole genome shotgun (WGS) entry which is preliminary data.</text>
</comment>
<evidence type="ECO:0000313" key="3">
    <source>
        <dbReference type="Proteomes" id="UP000566819"/>
    </source>
</evidence>